<dbReference type="AlphaFoldDB" id="A0A2R6RLN8"/>
<gene>
    <name evidence="3" type="ORF">PHLCEN_2v2510</name>
</gene>
<evidence type="ECO:0000259" key="2">
    <source>
        <dbReference type="PROSITE" id="PS50011"/>
    </source>
</evidence>
<dbReference type="InterPro" id="IPR000719">
    <property type="entry name" value="Prot_kinase_dom"/>
</dbReference>
<dbReference type="Gene3D" id="1.10.510.10">
    <property type="entry name" value="Transferase(Phosphotransferase) domain 1"/>
    <property type="match status" value="1"/>
</dbReference>
<evidence type="ECO:0000256" key="1">
    <source>
        <dbReference type="SAM" id="MobiDB-lite"/>
    </source>
</evidence>
<evidence type="ECO:0000313" key="4">
    <source>
        <dbReference type="Proteomes" id="UP000186601"/>
    </source>
</evidence>
<reference evidence="3 4" key="1">
    <citation type="submission" date="2018-02" db="EMBL/GenBank/DDBJ databases">
        <title>Genome sequence of the basidiomycete white-rot fungus Phlebia centrifuga.</title>
        <authorList>
            <person name="Granchi Z."/>
            <person name="Peng M."/>
            <person name="de Vries R.P."/>
            <person name="Hilden K."/>
            <person name="Makela M.R."/>
            <person name="Grigoriev I."/>
            <person name="Riley R."/>
        </authorList>
    </citation>
    <scope>NUCLEOTIDE SEQUENCE [LARGE SCALE GENOMIC DNA]</scope>
    <source>
        <strain evidence="3 4">FBCC195</strain>
    </source>
</reference>
<protein>
    <recommendedName>
        <fullName evidence="2">Protein kinase domain-containing protein</fullName>
    </recommendedName>
</protein>
<dbReference type="STRING" id="98765.A0A2R6RLN8"/>
<feature type="compositionally biased region" description="Low complexity" evidence="1">
    <location>
        <begin position="536"/>
        <end position="546"/>
    </location>
</feature>
<dbReference type="InterPro" id="IPR011009">
    <property type="entry name" value="Kinase-like_dom_sf"/>
</dbReference>
<dbReference type="EMBL" id="MLYV02000231">
    <property type="protein sequence ID" value="PSS30941.1"/>
    <property type="molecule type" value="Genomic_DNA"/>
</dbReference>
<dbReference type="GO" id="GO:0004672">
    <property type="term" value="F:protein kinase activity"/>
    <property type="evidence" value="ECO:0007669"/>
    <property type="project" value="InterPro"/>
</dbReference>
<dbReference type="OrthoDB" id="3271139at2759"/>
<dbReference type="GO" id="GO:0005524">
    <property type="term" value="F:ATP binding"/>
    <property type="evidence" value="ECO:0007669"/>
    <property type="project" value="InterPro"/>
</dbReference>
<proteinExistence type="predicted"/>
<dbReference type="PROSITE" id="PS50011">
    <property type="entry name" value="PROTEIN_KINASE_DOM"/>
    <property type="match status" value="1"/>
</dbReference>
<organism evidence="3 4">
    <name type="scientific">Hermanssonia centrifuga</name>
    <dbReference type="NCBI Taxonomy" id="98765"/>
    <lineage>
        <taxon>Eukaryota</taxon>
        <taxon>Fungi</taxon>
        <taxon>Dikarya</taxon>
        <taxon>Basidiomycota</taxon>
        <taxon>Agaricomycotina</taxon>
        <taxon>Agaricomycetes</taxon>
        <taxon>Polyporales</taxon>
        <taxon>Meruliaceae</taxon>
        <taxon>Hermanssonia</taxon>
    </lineage>
</organism>
<feature type="region of interest" description="Disordered" evidence="1">
    <location>
        <begin position="522"/>
        <end position="609"/>
    </location>
</feature>
<feature type="domain" description="Protein kinase" evidence="2">
    <location>
        <begin position="96"/>
        <end position="473"/>
    </location>
</feature>
<accession>A0A2R6RLN8</accession>
<sequence length="609" mass="69107">MREDPRRRFTFGFTIEDTEMKLWYCDRSQTVASQPFNFITDHETLIHFFLSLSYASPVQLGWDPTIAIQEHDLQYRITVQSGDGTECVYRTLEVLSKSSASVLHGPGTRVWKAVRVVDGHDYGDPVVLKDCWVSCDRQREGTIHERLRNANSSDAFREAFENMFLTVEQHGDVVIDPGIQRQPDLTPLIMPPEEMKKNGYNIPPVSATLKPRAARSLWREITYTKSRHERKVHYRIVFKEICKSIKHATSLQEVFKALGEICSALKLMHQTGWVHRDVSIGNILIDSHGKARLSDLEYAKDMKDTNDPEFRIGTANFVAVEVQTQQYAFRPLNPPSVSPASDTRSITSDDLAEKRSYLDSAARPHSDSSSDLSISPPLFAFRYNPLHDLESLWWIAVYFIFTTEVANYADLDEKGQDRQLGLDGCVLRLFCDFEERKMDMIDGWDRRFLDRCQCLHPSIRPIGRDLERLRVVLVTTYAQCEANRGSITLEPLEGLHDSIQELFFSISKEISEEPTLAHVLPATNCHPVPRPVQPGSSSHNTASSSGKRSRSDSSDEESATVGNGTPIASTSLSGSRKRARIEREQEESAPRVGMQTRSKTRAQTNNRKQ</sequence>
<dbReference type="Pfam" id="PF17667">
    <property type="entry name" value="Pkinase_fungal"/>
    <property type="match status" value="1"/>
</dbReference>
<dbReference type="InterPro" id="IPR040976">
    <property type="entry name" value="Pkinase_fungal"/>
</dbReference>
<comment type="caution">
    <text evidence="3">The sequence shown here is derived from an EMBL/GenBank/DDBJ whole genome shotgun (WGS) entry which is preliminary data.</text>
</comment>
<dbReference type="Proteomes" id="UP000186601">
    <property type="component" value="Unassembled WGS sequence"/>
</dbReference>
<feature type="compositionally biased region" description="Polar residues" evidence="1">
    <location>
        <begin position="560"/>
        <end position="574"/>
    </location>
</feature>
<name>A0A2R6RLN8_9APHY</name>
<evidence type="ECO:0000313" key="3">
    <source>
        <dbReference type="EMBL" id="PSS30941.1"/>
    </source>
</evidence>
<dbReference type="SMART" id="SM00220">
    <property type="entry name" value="S_TKc"/>
    <property type="match status" value="1"/>
</dbReference>
<dbReference type="PANTHER" id="PTHR38248:SF2">
    <property type="entry name" value="FUNK1 11"/>
    <property type="match status" value="1"/>
</dbReference>
<dbReference type="PANTHER" id="PTHR38248">
    <property type="entry name" value="FUNK1 6"/>
    <property type="match status" value="1"/>
</dbReference>
<keyword evidence="4" id="KW-1185">Reference proteome</keyword>
<feature type="compositionally biased region" description="Polar residues" evidence="1">
    <location>
        <begin position="595"/>
        <end position="609"/>
    </location>
</feature>
<dbReference type="SUPFAM" id="SSF56112">
    <property type="entry name" value="Protein kinase-like (PK-like)"/>
    <property type="match status" value="1"/>
</dbReference>